<name>A0ABW0NY45_9HYPH</name>
<dbReference type="Proteomes" id="UP001596060">
    <property type="component" value="Unassembled WGS sequence"/>
</dbReference>
<gene>
    <name evidence="2" type="ORF">ACFPN9_09185</name>
</gene>
<reference evidence="3" key="1">
    <citation type="journal article" date="2019" name="Int. J. Syst. Evol. Microbiol.">
        <title>The Global Catalogue of Microorganisms (GCM) 10K type strain sequencing project: providing services to taxonomists for standard genome sequencing and annotation.</title>
        <authorList>
            <consortium name="The Broad Institute Genomics Platform"/>
            <consortium name="The Broad Institute Genome Sequencing Center for Infectious Disease"/>
            <person name="Wu L."/>
            <person name="Ma J."/>
        </authorList>
    </citation>
    <scope>NUCLEOTIDE SEQUENCE [LARGE SCALE GENOMIC DNA]</scope>
    <source>
        <strain evidence="3">CCUG 43117</strain>
    </source>
</reference>
<proteinExistence type="predicted"/>
<dbReference type="EMBL" id="JBHSLU010000017">
    <property type="protein sequence ID" value="MFC5505431.1"/>
    <property type="molecule type" value="Genomic_DNA"/>
</dbReference>
<accession>A0ABW0NY45</accession>
<comment type="caution">
    <text evidence="2">The sequence shown here is derived from an EMBL/GenBank/DDBJ whole genome shotgun (WGS) entry which is preliminary data.</text>
</comment>
<keyword evidence="3" id="KW-1185">Reference proteome</keyword>
<sequence length="265" mass="28499">MSKLGLAYLAVNRSVLEMMAQNSIPVSSLAGPKLFIESSEKPEQTEGFQFSTDLANLVAASEPDDAFLRIDLDGVLDLIDTIGTDVLVEAGLGVIPGHDRFAYGVDPFQISLADFSASIDGFEFGPAVTFSVTQQAEPTELAAQMADVPVITVDADAFETSFRECDDVASFDPLPSEDVLIAGLNAQAAPAAKTYTRPWMPRGKYFAWLRAQGTLQPRKSGEKAVAVIKPKPATKDTEARPARSAQQLRAIRRSYSIRGRKASAA</sequence>
<protein>
    <submittedName>
        <fullName evidence="2">Uncharacterized protein</fullName>
    </submittedName>
</protein>
<dbReference type="RefSeq" id="WP_377816561.1">
    <property type="nucleotide sequence ID" value="NZ_JBHSLU010000017.1"/>
</dbReference>
<organism evidence="2 3">
    <name type="scientific">Bosea massiliensis</name>
    <dbReference type="NCBI Taxonomy" id="151419"/>
    <lineage>
        <taxon>Bacteria</taxon>
        <taxon>Pseudomonadati</taxon>
        <taxon>Pseudomonadota</taxon>
        <taxon>Alphaproteobacteria</taxon>
        <taxon>Hyphomicrobiales</taxon>
        <taxon>Boseaceae</taxon>
        <taxon>Bosea</taxon>
    </lineage>
</organism>
<evidence type="ECO:0000256" key="1">
    <source>
        <dbReference type="SAM" id="MobiDB-lite"/>
    </source>
</evidence>
<evidence type="ECO:0000313" key="2">
    <source>
        <dbReference type="EMBL" id="MFC5505431.1"/>
    </source>
</evidence>
<evidence type="ECO:0000313" key="3">
    <source>
        <dbReference type="Proteomes" id="UP001596060"/>
    </source>
</evidence>
<feature type="region of interest" description="Disordered" evidence="1">
    <location>
        <begin position="220"/>
        <end position="247"/>
    </location>
</feature>